<sequence length="523" mass="61490">MYGTKKITLDRKTNFSTFITIRPQRMTRKKKPTDAARKTSELDFHFENIKFILMYSNATPIRSRIGSKYACGYCTNQYATPAELKDHTLYMHVTDKPECLRILSLSKYVVYLDVTNLECMLCDARLKKLEDLMHHLKNDHDEPFHMDIKNHIIPFDFSTSKMQCVDCCKQFDVFEDLQEHMNSHYKNYSCELCDDAWFVNRRQIITLDLFLGPRSPGIRTKPKIAYIEISAEPLTSQEHQFVELKREQSPEIQILLRKKNELDLHLDNLRVILTNSNATTIRCRGSIGYVCCFCDEQYPDPADLKQHTLDTHNDVFESSFMKSQAMPTLLIKLDITNLHCKICSKEVWELEDLLEHLKDDHGIPHHSNINSHIVPFRFDSQTLRCVVCKHIFNNFKVLLEHMNMHFRNYVCDVCDAGFVNKRISQMHGYRHKTGVYHCSYCGKEFNNRVKQRAHERAVHVCLNKRSKCGYCGERFSDYTKKQEHEVKEHGAKPLVLHCYACEKTFDNQRTLSLHIKNFHLMER</sequence>
<dbReference type="SMART" id="SM00355">
    <property type="entry name" value="ZnF_C2H2"/>
    <property type="match status" value="10"/>
</dbReference>
<evidence type="ECO:0000256" key="3">
    <source>
        <dbReference type="ARBA" id="ARBA00022771"/>
    </source>
</evidence>
<keyword evidence="2" id="KW-0677">Repeat</keyword>
<keyword evidence="4" id="KW-0862">Zinc</keyword>
<dbReference type="EMBL" id="CAJQZP010001624">
    <property type="protein sequence ID" value="CAG5057451.1"/>
    <property type="molecule type" value="Genomic_DNA"/>
</dbReference>
<evidence type="ECO:0000256" key="2">
    <source>
        <dbReference type="ARBA" id="ARBA00022737"/>
    </source>
</evidence>
<organism evidence="7 8">
    <name type="scientific">Parnassius apollo</name>
    <name type="common">Apollo butterfly</name>
    <name type="synonym">Papilio apollo</name>
    <dbReference type="NCBI Taxonomy" id="110799"/>
    <lineage>
        <taxon>Eukaryota</taxon>
        <taxon>Metazoa</taxon>
        <taxon>Ecdysozoa</taxon>
        <taxon>Arthropoda</taxon>
        <taxon>Hexapoda</taxon>
        <taxon>Insecta</taxon>
        <taxon>Pterygota</taxon>
        <taxon>Neoptera</taxon>
        <taxon>Endopterygota</taxon>
        <taxon>Lepidoptera</taxon>
        <taxon>Glossata</taxon>
        <taxon>Ditrysia</taxon>
        <taxon>Papilionoidea</taxon>
        <taxon>Papilionidae</taxon>
        <taxon>Parnassiinae</taxon>
        <taxon>Parnassini</taxon>
        <taxon>Parnassius</taxon>
        <taxon>Parnassius</taxon>
    </lineage>
</organism>
<proteinExistence type="predicted"/>
<dbReference type="PROSITE" id="PS00028">
    <property type="entry name" value="ZINC_FINGER_C2H2_1"/>
    <property type="match status" value="9"/>
</dbReference>
<evidence type="ECO:0000313" key="8">
    <source>
        <dbReference type="Proteomes" id="UP000691718"/>
    </source>
</evidence>
<evidence type="ECO:0000259" key="6">
    <source>
        <dbReference type="PROSITE" id="PS50157"/>
    </source>
</evidence>
<dbReference type="GO" id="GO:0008270">
    <property type="term" value="F:zinc ion binding"/>
    <property type="evidence" value="ECO:0007669"/>
    <property type="project" value="UniProtKB-KW"/>
</dbReference>
<keyword evidence="1" id="KW-0479">Metal-binding</keyword>
<feature type="domain" description="C2H2-type" evidence="6">
    <location>
        <begin position="436"/>
        <end position="459"/>
    </location>
</feature>
<feature type="domain" description="C2H2-type" evidence="6">
    <location>
        <begin position="496"/>
        <end position="523"/>
    </location>
</feature>
<dbReference type="InterPro" id="IPR013087">
    <property type="entry name" value="Znf_C2H2_type"/>
</dbReference>
<dbReference type="PROSITE" id="PS50157">
    <property type="entry name" value="ZINC_FINGER_C2H2_2"/>
    <property type="match status" value="5"/>
</dbReference>
<comment type="caution">
    <text evidence="7">The sequence shown here is derived from an EMBL/GenBank/DDBJ whole genome shotgun (WGS) entry which is preliminary data.</text>
</comment>
<evidence type="ECO:0000256" key="5">
    <source>
        <dbReference type="PROSITE-ProRule" id="PRU00042"/>
    </source>
</evidence>
<dbReference type="PANTHER" id="PTHR24379:SF121">
    <property type="entry name" value="C2H2-TYPE DOMAIN-CONTAINING PROTEIN"/>
    <property type="match status" value="1"/>
</dbReference>
<dbReference type="PANTHER" id="PTHR24379">
    <property type="entry name" value="KRAB AND ZINC FINGER DOMAIN-CONTAINING"/>
    <property type="match status" value="1"/>
</dbReference>
<keyword evidence="8" id="KW-1185">Reference proteome</keyword>
<name>A0A8S3Y9U3_PARAO</name>
<feature type="domain" description="C2H2-type" evidence="6">
    <location>
        <begin position="162"/>
        <end position="189"/>
    </location>
</feature>
<dbReference type="AlphaFoldDB" id="A0A8S3Y9U3"/>
<dbReference type="OrthoDB" id="4748970at2759"/>
<accession>A0A8S3Y9U3</accession>
<protein>
    <submittedName>
        <fullName evidence="7">(apollo) hypothetical protein</fullName>
    </submittedName>
</protein>
<evidence type="ECO:0000313" key="7">
    <source>
        <dbReference type="EMBL" id="CAG5057451.1"/>
    </source>
</evidence>
<evidence type="ECO:0000256" key="4">
    <source>
        <dbReference type="ARBA" id="ARBA00022833"/>
    </source>
</evidence>
<feature type="domain" description="C2H2-type" evidence="6">
    <location>
        <begin position="466"/>
        <end position="493"/>
    </location>
</feature>
<feature type="domain" description="C2H2-type" evidence="6">
    <location>
        <begin position="69"/>
        <end position="97"/>
    </location>
</feature>
<reference evidence="7" key="1">
    <citation type="submission" date="2021-04" db="EMBL/GenBank/DDBJ databases">
        <authorList>
            <person name="Tunstrom K."/>
        </authorList>
    </citation>
    <scope>NUCLEOTIDE SEQUENCE</scope>
</reference>
<dbReference type="Proteomes" id="UP000691718">
    <property type="component" value="Unassembled WGS sequence"/>
</dbReference>
<evidence type="ECO:0000256" key="1">
    <source>
        <dbReference type="ARBA" id="ARBA00022723"/>
    </source>
</evidence>
<gene>
    <name evidence="7" type="ORF">PAPOLLO_LOCUS27217</name>
</gene>
<keyword evidence="3 5" id="KW-0863">Zinc-finger</keyword>